<dbReference type="Proteomes" id="UP000076927">
    <property type="component" value="Chromosome"/>
</dbReference>
<evidence type="ECO:0000259" key="6">
    <source>
        <dbReference type="PROSITE" id="PS50853"/>
    </source>
</evidence>
<evidence type="ECO:0000256" key="1">
    <source>
        <dbReference type="ARBA" id="ARBA00008875"/>
    </source>
</evidence>
<dbReference type="InterPro" id="IPR036116">
    <property type="entry name" value="FN3_sf"/>
</dbReference>
<dbReference type="InterPro" id="IPR003961">
    <property type="entry name" value="FN3_dom"/>
</dbReference>
<dbReference type="SMART" id="SM00060">
    <property type="entry name" value="FN3"/>
    <property type="match status" value="1"/>
</dbReference>
<organism evidence="7 8">
    <name type="scientific">Paenibacillus swuensis</name>
    <dbReference type="NCBI Taxonomy" id="1178515"/>
    <lineage>
        <taxon>Bacteria</taxon>
        <taxon>Bacillati</taxon>
        <taxon>Bacillota</taxon>
        <taxon>Bacilli</taxon>
        <taxon>Bacillales</taxon>
        <taxon>Paenibacillaceae</taxon>
        <taxon>Paenibacillus</taxon>
    </lineage>
</organism>
<dbReference type="PROSITE" id="PS50853">
    <property type="entry name" value="FN3"/>
    <property type="match status" value="1"/>
</dbReference>
<feature type="signal peptide" evidence="5">
    <location>
        <begin position="1"/>
        <end position="31"/>
    </location>
</feature>
<dbReference type="PATRIC" id="fig|1178515.4.peg.1834"/>
<evidence type="ECO:0000256" key="4">
    <source>
        <dbReference type="SAM" id="MobiDB-lite"/>
    </source>
</evidence>
<accession>A0A172THI3</accession>
<dbReference type="GO" id="GO:0016798">
    <property type="term" value="F:hydrolase activity, acting on glycosyl bonds"/>
    <property type="evidence" value="ECO:0007669"/>
    <property type="project" value="UniProtKB-KW"/>
</dbReference>
<comment type="similarity">
    <text evidence="1">Belongs to the glycosyl hydrolase 39 family.</text>
</comment>
<feature type="region of interest" description="Disordered" evidence="4">
    <location>
        <begin position="483"/>
        <end position="510"/>
    </location>
</feature>
<sequence length="804" mass="87556">MYGSRFKPAFTAVLLTAALVFSTLCAPAVSATSASSAAQAPIPVQVDWKQETGKVTDFMYGLNGFNTFDPNVAGNELYNRNLDYMNPGLLRLHSWEMMGDSKSTRNGWIDTANKQWDSAKIKQALSGLSRNHPTLVINIPGWPDWMDTDDDGYLDNDQVEAYAAFSADLVRIVNVEHKFKVKYWEPTNERDDPYYVHLYNKQEPDRLDELIHIYNVTAKAMKAVDPDIQTGGLAFARGDLYDQVRRFVQGSINEGTLDFLSYHFYASGDLGQSDEYIYDRVNPKDASVNSLAKHTKDIRAIVDQASPKRHIPIWMDEYNVSWSWTNNDPRMSNHKGAVFDAISMIYAQRSGADGTMAWNEYDGVYGKMSGGDFAFRPSAHVYQLLNNYFTGDTVLALSADESKVVSYAVKDKKSQVDSLMIINRSGDVQLVQPAFLGMKKHRGSIQRHQISEAGYAITSTEWSEANGRTLAVPAHSVTVWTDSSKVPSLAPPPLKPPVAPPGTGEGDPGAITNLSGRVTGSSEVDMSSEGSLDWIVWGADPANPAAATRKNQAQQQFSDVQRIGDGHTYAYTPQWWGTHNASWTDGQPAERAAAEKASAAIVAEGTGSGFTFTVPADPEVKQLKVYLGVMGAKGVLTAQLSDGSAPDYVTSYEDSSTEVINSSGGATAKAVVIHFKANSPGQTLKISYVMNYNHWGNSLWLQGATLSIPDRVPPEAPGGLAEMTKPASDAAAISWGEAVDHVGVTGYIIYKDGSYAGWVSAPTRTYYLHDLAPNRSYTITVKAMDAAGNVSPASTSLTLTTAPK</sequence>
<reference evidence="7 8" key="1">
    <citation type="submission" date="2015-01" db="EMBL/GenBank/DDBJ databases">
        <title>Paenibacillus swuensis/DY6/whole genome sequencing.</title>
        <authorList>
            <person name="Kim M.K."/>
            <person name="Srinivasan S."/>
            <person name="Lee J.-J."/>
        </authorList>
    </citation>
    <scope>NUCLEOTIDE SEQUENCE [LARGE SCALE GENOMIC DNA]</scope>
    <source>
        <strain evidence="7 8">DY6</strain>
    </source>
</reference>
<feature type="domain" description="Fibronectin type-III" evidence="6">
    <location>
        <begin position="713"/>
        <end position="804"/>
    </location>
</feature>
<keyword evidence="5" id="KW-0732">Signal</keyword>
<dbReference type="KEGG" id="pswu:SY83_09190"/>
<dbReference type="InterPro" id="IPR017853">
    <property type="entry name" value="GH"/>
</dbReference>
<dbReference type="STRING" id="1178515.SY83_09190"/>
<dbReference type="Pfam" id="PF00041">
    <property type="entry name" value="fn3"/>
    <property type="match status" value="1"/>
</dbReference>
<dbReference type="CDD" id="cd00063">
    <property type="entry name" value="FN3"/>
    <property type="match status" value="1"/>
</dbReference>
<dbReference type="SUPFAM" id="SSF49265">
    <property type="entry name" value="Fibronectin type III"/>
    <property type="match status" value="1"/>
</dbReference>
<dbReference type="Gene3D" id="2.60.40.10">
    <property type="entry name" value="Immunoglobulins"/>
    <property type="match status" value="1"/>
</dbReference>
<dbReference type="Pfam" id="PF01229">
    <property type="entry name" value="Glyco_hydro_39"/>
    <property type="match status" value="1"/>
</dbReference>
<evidence type="ECO:0000313" key="7">
    <source>
        <dbReference type="EMBL" id="ANE46422.1"/>
    </source>
</evidence>
<dbReference type="InterPro" id="IPR013783">
    <property type="entry name" value="Ig-like_fold"/>
</dbReference>
<gene>
    <name evidence="7" type="ORF">SY83_09190</name>
</gene>
<evidence type="ECO:0000256" key="3">
    <source>
        <dbReference type="ARBA" id="ARBA00023295"/>
    </source>
</evidence>
<dbReference type="Gene3D" id="3.20.20.80">
    <property type="entry name" value="Glycosidases"/>
    <property type="match status" value="1"/>
</dbReference>
<name>A0A172THI3_9BACL</name>
<dbReference type="EMBL" id="CP011388">
    <property type="protein sequence ID" value="ANE46422.1"/>
    <property type="molecule type" value="Genomic_DNA"/>
</dbReference>
<proteinExistence type="inferred from homology"/>
<evidence type="ECO:0000313" key="8">
    <source>
        <dbReference type="Proteomes" id="UP000076927"/>
    </source>
</evidence>
<keyword evidence="2" id="KW-0378">Hydrolase</keyword>
<protein>
    <recommendedName>
        <fullName evidence="6">Fibronectin type-III domain-containing protein</fullName>
    </recommendedName>
</protein>
<evidence type="ECO:0000256" key="2">
    <source>
        <dbReference type="ARBA" id="ARBA00022801"/>
    </source>
</evidence>
<keyword evidence="8" id="KW-1185">Reference proteome</keyword>
<dbReference type="SUPFAM" id="SSF51445">
    <property type="entry name" value="(Trans)glycosidases"/>
    <property type="match status" value="1"/>
</dbReference>
<keyword evidence="3" id="KW-0326">Glycosidase</keyword>
<feature type="compositionally biased region" description="Pro residues" evidence="4">
    <location>
        <begin position="489"/>
        <end position="500"/>
    </location>
</feature>
<feature type="chain" id="PRO_5038696922" description="Fibronectin type-III domain-containing protein" evidence="5">
    <location>
        <begin position="32"/>
        <end position="804"/>
    </location>
</feature>
<dbReference type="InterPro" id="IPR049166">
    <property type="entry name" value="GH39_cat"/>
</dbReference>
<dbReference type="AlphaFoldDB" id="A0A172THI3"/>
<evidence type="ECO:0000256" key="5">
    <source>
        <dbReference type="SAM" id="SignalP"/>
    </source>
</evidence>